<reference evidence="3 4" key="1">
    <citation type="submission" date="2024-02" db="EMBL/GenBank/DDBJ databases">
        <title>A novel Wenzhouxiangellaceae bacterium, isolated from coastal sediments.</title>
        <authorList>
            <person name="Du Z.-J."/>
            <person name="Ye Y.-Q."/>
            <person name="Zhang X.-Y."/>
        </authorList>
    </citation>
    <scope>NUCLEOTIDE SEQUENCE [LARGE SCALE GENOMIC DNA]</scope>
    <source>
        <strain evidence="3 4">CH-27</strain>
    </source>
</reference>
<keyword evidence="2" id="KW-0274">FAD</keyword>
<name>A0AAW9RBE1_9GAMM</name>
<keyword evidence="2" id="KW-0285">Flavoprotein</keyword>
<dbReference type="GO" id="GO:0000166">
    <property type="term" value="F:nucleotide binding"/>
    <property type="evidence" value="ECO:0007669"/>
    <property type="project" value="UniProtKB-KW"/>
</dbReference>
<protein>
    <submittedName>
        <fullName evidence="3">FAD-dependent oxidoreductase</fullName>
    </submittedName>
</protein>
<feature type="active site" evidence="1">
    <location>
        <position position="78"/>
    </location>
</feature>
<feature type="binding site" evidence="2">
    <location>
        <position position="180"/>
    </location>
    <ligand>
        <name>FAD</name>
        <dbReference type="ChEBI" id="CHEBI:57692"/>
    </ligand>
</feature>
<dbReference type="InterPro" id="IPR036188">
    <property type="entry name" value="FAD/NAD-bd_sf"/>
</dbReference>
<keyword evidence="2" id="KW-0547">Nucleotide-binding</keyword>
<evidence type="ECO:0000313" key="3">
    <source>
        <dbReference type="EMBL" id="MEJ8567262.1"/>
    </source>
</evidence>
<proteinExistence type="predicted"/>
<dbReference type="InterPro" id="IPR006905">
    <property type="entry name" value="Flavin_halogenase"/>
</dbReference>
<dbReference type="AlphaFoldDB" id="A0AAW9RBE1"/>
<evidence type="ECO:0000313" key="4">
    <source>
        <dbReference type="Proteomes" id="UP001359886"/>
    </source>
</evidence>
<dbReference type="InterPro" id="IPR050816">
    <property type="entry name" value="Flavin-dep_Halogenase_NPB"/>
</dbReference>
<organism evidence="3 4">
    <name type="scientific">Elongatibacter sediminis</name>
    <dbReference type="NCBI Taxonomy" id="3119006"/>
    <lineage>
        <taxon>Bacteria</taxon>
        <taxon>Pseudomonadati</taxon>
        <taxon>Pseudomonadota</taxon>
        <taxon>Gammaproteobacteria</taxon>
        <taxon>Chromatiales</taxon>
        <taxon>Wenzhouxiangellaceae</taxon>
        <taxon>Elongatibacter</taxon>
    </lineage>
</organism>
<feature type="binding site" evidence="2">
    <location>
        <position position="78"/>
    </location>
    <ligand>
        <name>7-chloro-L-tryptophan</name>
        <dbReference type="ChEBI" id="CHEBI:58713"/>
    </ligand>
</feature>
<dbReference type="GO" id="GO:0004497">
    <property type="term" value="F:monooxygenase activity"/>
    <property type="evidence" value="ECO:0007669"/>
    <property type="project" value="InterPro"/>
</dbReference>
<sequence length="503" mass="56751">MTTQIKSVVVLGGGSAGFLSALAFRATLPGVQVTVLHSSGIPAIGVGESTTRALPAFLHGPLGLERKAFYDAVRPIWKVGQRLDWGSPDRAHFNYPFDSFLTNKRPELPQPNLYYCLHDMQDSGLSYSLMDQHRAPVFVDPAGRVTLVERFGYHIENQRFLNFLEQTAADRGVEIIDGRVREVVQAENGDVETLRLEGGGEMGADVFVDCSGFRSVLLKEAMGEKYVSYADALFADSAVVGSWRRDTPIIPYTKANTMEHGWCWNIEFTEHITRGYVFSSAFCSDDVAVRELREKNPKLGDDLRTIRFPSGRYENFWVRNVIGIGNASGFVEPLEATALQLIVEQLRFVTKALIDSGGDPSPAMREFENHRYRARWDDVRDFLALHYKFNRQSDSAFWRHARAETSLGGARDFVDYYREAGPTILSLGMVGDRSIFGFDGYMNMLLGMKVPTERPPRLTDEEQAGWRKHQADVRARAGQALTAEQALERFRQPDFDWNRLRIV</sequence>
<accession>A0AAW9RBE1</accession>
<dbReference type="PANTHER" id="PTHR43747">
    <property type="entry name" value="FAD-BINDING PROTEIN"/>
    <property type="match status" value="1"/>
</dbReference>
<evidence type="ECO:0000256" key="2">
    <source>
        <dbReference type="PIRSR" id="PIRSR011396-2"/>
    </source>
</evidence>
<dbReference type="Gene3D" id="3.50.50.60">
    <property type="entry name" value="FAD/NAD(P)-binding domain"/>
    <property type="match status" value="1"/>
</dbReference>
<dbReference type="SUPFAM" id="SSF51905">
    <property type="entry name" value="FAD/NAD(P)-binding domain"/>
    <property type="match status" value="1"/>
</dbReference>
<dbReference type="RefSeq" id="WP_354694575.1">
    <property type="nucleotide sequence ID" value="NZ_JAZHOG010000003.1"/>
</dbReference>
<dbReference type="Pfam" id="PF04820">
    <property type="entry name" value="Trp_halogenase"/>
    <property type="match status" value="1"/>
</dbReference>
<comment type="caution">
    <text evidence="3">The sequence shown here is derived from an EMBL/GenBank/DDBJ whole genome shotgun (WGS) entry which is preliminary data.</text>
</comment>
<dbReference type="Proteomes" id="UP001359886">
    <property type="component" value="Unassembled WGS sequence"/>
</dbReference>
<dbReference type="EMBL" id="JAZHOG010000003">
    <property type="protein sequence ID" value="MEJ8567262.1"/>
    <property type="molecule type" value="Genomic_DNA"/>
</dbReference>
<dbReference type="InterPro" id="IPR033856">
    <property type="entry name" value="Trp_halogen"/>
</dbReference>
<keyword evidence="4" id="KW-1185">Reference proteome</keyword>
<feature type="binding site" evidence="2">
    <location>
        <begin position="13"/>
        <end position="16"/>
    </location>
    <ligand>
        <name>FAD</name>
        <dbReference type="ChEBI" id="CHEBI:57692"/>
    </ligand>
</feature>
<dbReference type="PIRSF" id="PIRSF011396">
    <property type="entry name" value="Trp_halogenase"/>
    <property type="match status" value="1"/>
</dbReference>
<feature type="binding site" evidence="2">
    <location>
        <position position="335"/>
    </location>
    <ligand>
        <name>L-tryptophan</name>
        <dbReference type="ChEBI" id="CHEBI:57912"/>
    </ligand>
</feature>
<evidence type="ECO:0000256" key="1">
    <source>
        <dbReference type="PIRSR" id="PIRSR011396-1"/>
    </source>
</evidence>
<dbReference type="PANTHER" id="PTHR43747:SF4">
    <property type="entry name" value="FLAVIN-DEPENDENT TRYPTOPHAN HALOGENASE"/>
    <property type="match status" value="1"/>
</dbReference>
<gene>
    <name evidence="3" type="ORF">V3330_06450</name>
</gene>